<keyword evidence="2" id="KW-0238">DNA-binding</keyword>
<dbReference type="InterPro" id="IPR036388">
    <property type="entry name" value="WH-like_DNA-bd_sf"/>
</dbReference>
<dbReference type="GO" id="GO:0003677">
    <property type="term" value="F:DNA binding"/>
    <property type="evidence" value="ECO:0007669"/>
    <property type="project" value="UniProtKB-KW"/>
</dbReference>
<dbReference type="InterPro" id="IPR002577">
    <property type="entry name" value="HTH_HxlR"/>
</dbReference>
<dbReference type="PANTHER" id="PTHR33204:SF18">
    <property type="entry name" value="TRANSCRIPTIONAL REGULATORY PROTEIN"/>
    <property type="match status" value="1"/>
</dbReference>
<feature type="domain" description="HTH hxlR-type" evidence="4">
    <location>
        <begin position="12"/>
        <end position="110"/>
    </location>
</feature>
<dbReference type="Proteomes" id="UP000325827">
    <property type="component" value="Unassembled WGS sequence"/>
</dbReference>
<dbReference type="InterPro" id="IPR036390">
    <property type="entry name" value="WH_DNA-bd_sf"/>
</dbReference>
<evidence type="ECO:0000256" key="1">
    <source>
        <dbReference type="ARBA" id="ARBA00023015"/>
    </source>
</evidence>
<accession>A0A5J5IWS2</accession>
<evidence type="ECO:0000256" key="2">
    <source>
        <dbReference type="ARBA" id="ARBA00023125"/>
    </source>
</evidence>
<dbReference type="PANTHER" id="PTHR33204">
    <property type="entry name" value="TRANSCRIPTIONAL REGULATOR, MARR FAMILY"/>
    <property type="match status" value="1"/>
</dbReference>
<evidence type="ECO:0000256" key="3">
    <source>
        <dbReference type="ARBA" id="ARBA00023163"/>
    </source>
</evidence>
<reference evidence="6" key="1">
    <citation type="submission" date="2019-09" db="EMBL/GenBank/DDBJ databases">
        <title>Mumia zhuanghuii sp. nov. isolated from the intestinal contents of plateau pika (Ochotona curzoniae) in the Qinghai-Tibet plateau of China.</title>
        <authorList>
            <person name="Tian Z."/>
        </authorList>
    </citation>
    <scope>NUCLEOTIDE SEQUENCE [LARGE SCALE GENOMIC DNA]</scope>
    <source>
        <strain evidence="6">JCM 30598</strain>
    </source>
</reference>
<organism evidence="5 6">
    <name type="scientific">Microbacterium rhizomatis</name>
    <dbReference type="NCBI Taxonomy" id="1631477"/>
    <lineage>
        <taxon>Bacteria</taxon>
        <taxon>Bacillati</taxon>
        <taxon>Actinomycetota</taxon>
        <taxon>Actinomycetes</taxon>
        <taxon>Micrococcales</taxon>
        <taxon>Microbacteriaceae</taxon>
        <taxon>Microbacterium</taxon>
    </lineage>
</organism>
<evidence type="ECO:0000313" key="6">
    <source>
        <dbReference type="Proteomes" id="UP000325827"/>
    </source>
</evidence>
<evidence type="ECO:0000259" key="4">
    <source>
        <dbReference type="PROSITE" id="PS51118"/>
    </source>
</evidence>
<dbReference type="Gene3D" id="1.10.10.10">
    <property type="entry name" value="Winged helix-like DNA-binding domain superfamily/Winged helix DNA-binding domain"/>
    <property type="match status" value="1"/>
</dbReference>
<keyword evidence="1" id="KW-0805">Transcription regulation</keyword>
<evidence type="ECO:0000313" key="5">
    <source>
        <dbReference type="EMBL" id="KAA9104761.1"/>
    </source>
</evidence>
<comment type="caution">
    <text evidence="5">The sequence shown here is derived from an EMBL/GenBank/DDBJ whole genome shotgun (WGS) entry which is preliminary data.</text>
</comment>
<name>A0A5J5IWS2_9MICO</name>
<proteinExistence type="predicted"/>
<sequence length="156" mass="17957">MRSPRVSNPRLCSINDAMAILGRKWVVVILRELLLSETTRFDDIVYETGIPRDILSGRLRDLEEIGLLMREQYSEHPPRYEYRLTEQGKDLYGVVQSIRAWGDKHLRADPEFVSEFVHDCGEVFHALIVCSECGRELKAGDSRVDNSFHRSDALAH</sequence>
<dbReference type="EMBL" id="VYSA01000007">
    <property type="protein sequence ID" value="KAA9104761.1"/>
    <property type="molecule type" value="Genomic_DNA"/>
</dbReference>
<dbReference type="Pfam" id="PF01638">
    <property type="entry name" value="HxlR"/>
    <property type="match status" value="1"/>
</dbReference>
<gene>
    <name evidence="5" type="ORF">F6B43_18980</name>
</gene>
<dbReference type="AlphaFoldDB" id="A0A5J5IWS2"/>
<dbReference type="SUPFAM" id="SSF46785">
    <property type="entry name" value="Winged helix' DNA-binding domain"/>
    <property type="match status" value="1"/>
</dbReference>
<keyword evidence="3" id="KW-0804">Transcription</keyword>
<dbReference type="PROSITE" id="PS51118">
    <property type="entry name" value="HTH_HXLR"/>
    <property type="match status" value="1"/>
</dbReference>
<protein>
    <submittedName>
        <fullName evidence="5">Helix-turn-helix transcriptional regulator</fullName>
    </submittedName>
</protein>
<dbReference type="OrthoDB" id="9792527at2"/>
<keyword evidence="6" id="KW-1185">Reference proteome</keyword>